<evidence type="ECO:0000256" key="4">
    <source>
        <dbReference type="ARBA" id="ARBA00022481"/>
    </source>
</evidence>
<feature type="region of interest" description="Disordered" evidence="11">
    <location>
        <begin position="169"/>
        <end position="188"/>
    </location>
</feature>
<dbReference type="InterPro" id="IPR045584">
    <property type="entry name" value="Pilin-like"/>
</dbReference>
<keyword evidence="3" id="KW-1003">Cell membrane</keyword>
<evidence type="ECO:0000313" key="14">
    <source>
        <dbReference type="EMBL" id="MFC3122131.1"/>
    </source>
</evidence>
<evidence type="ECO:0000256" key="9">
    <source>
        <dbReference type="ARBA" id="ARBA00025772"/>
    </source>
</evidence>
<evidence type="ECO:0000256" key="5">
    <source>
        <dbReference type="ARBA" id="ARBA00022519"/>
    </source>
</evidence>
<sequence>MRKRHSLRHVKGLSILELLITLTIASIIFSFVVPTSKHILTYSRVSSEINQASSIVQFARYTAINSHQKISVCPTQNTRQCDIQNWQLPLLVFYDKNRNQQRDPDEAILRLGTRGNKFLTLKGPRKLISFSAGGSLSSTATLKVCPTAPLPEFNRALYVSLNGRVRLSKDTNNDGIHDNGRGQQVSCS</sequence>
<reference evidence="15" key="1">
    <citation type="journal article" date="2019" name="Int. J. Syst. Evol. Microbiol.">
        <title>The Global Catalogue of Microorganisms (GCM) 10K type strain sequencing project: providing services to taxonomists for standard genome sequencing and annotation.</title>
        <authorList>
            <consortium name="The Broad Institute Genomics Platform"/>
            <consortium name="The Broad Institute Genome Sequencing Center for Infectious Disease"/>
            <person name="Wu L."/>
            <person name="Ma J."/>
        </authorList>
    </citation>
    <scope>NUCLEOTIDE SEQUENCE [LARGE SCALE GENOMIC DNA]</scope>
    <source>
        <strain evidence="15">KCTC 52473</strain>
    </source>
</reference>
<keyword evidence="6 12" id="KW-0812">Transmembrane</keyword>
<proteinExistence type="inferred from homology"/>
<organism evidence="14 15">
    <name type="scientific">Agaribacter flavus</name>
    <dbReference type="NCBI Taxonomy" id="1902781"/>
    <lineage>
        <taxon>Bacteria</taxon>
        <taxon>Pseudomonadati</taxon>
        <taxon>Pseudomonadota</taxon>
        <taxon>Gammaproteobacteria</taxon>
        <taxon>Alteromonadales</taxon>
        <taxon>Alteromonadaceae</taxon>
        <taxon>Agaribacter</taxon>
    </lineage>
</organism>
<dbReference type="SUPFAM" id="SSF54523">
    <property type="entry name" value="Pili subunits"/>
    <property type="match status" value="1"/>
</dbReference>
<evidence type="ECO:0000256" key="6">
    <source>
        <dbReference type="ARBA" id="ARBA00022692"/>
    </source>
</evidence>
<feature type="transmembrane region" description="Helical" evidence="12">
    <location>
        <begin position="12"/>
        <end position="33"/>
    </location>
</feature>
<keyword evidence="8 12" id="KW-0472">Membrane</keyword>
<comment type="similarity">
    <text evidence="9">Belongs to the GSP H family.</text>
</comment>
<evidence type="ECO:0000256" key="1">
    <source>
        <dbReference type="ARBA" id="ARBA00004377"/>
    </source>
</evidence>
<keyword evidence="7 12" id="KW-1133">Transmembrane helix</keyword>
<dbReference type="EMBL" id="JBHRSW010000017">
    <property type="protein sequence ID" value="MFC3122131.1"/>
    <property type="molecule type" value="Genomic_DNA"/>
</dbReference>
<evidence type="ECO:0000256" key="10">
    <source>
        <dbReference type="ARBA" id="ARBA00030775"/>
    </source>
</evidence>
<keyword evidence="15" id="KW-1185">Reference proteome</keyword>
<evidence type="ECO:0000256" key="11">
    <source>
        <dbReference type="SAM" id="MobiDB-lite"/>
    </source>
</evidence>
<protein>
    <recommendedName>
        <fullName evidence="2">Type II secretion system protein H</fullName>
    </recommendedName>
    <alternativeName>
        <fullName evidence="10">General secretion pathway protein H</fullName>
    </alternativeName>
</protein>
<feature type="compositionally biased region" description="Basic and acidic residues" evidence="11">
    <location>
        <begin position="169"/>
        <end position="180"/>
    </location>
</feature>
<dbReference type="Proteomes" id="UP001595478">
    <property type="component" value="Unassembled WGS sequence"/>
</dbReference>
<evidence type="ECO:0000259" key="13">
    <source>
        <dbReference type="Pfam" id="PF12019"/>
    </source>
</evidence>
<feature type="domain" description="General secretion pathway GspH" evidence="13">
    <location>
        <begin position="49"/>
        <end position="161"/>
    </location>
</feature>
<evidence type="ECO:0000256" key="12">
    <source>
        <dbReference type="SAM" id="Phobius"/>
    </source>
</evidence>
<evidence type="ECO:0000313" key="15">
    <source>
        <dbReference type="Proteomes" id="UP001595478"/>
    </source>
</evidence>
<dbReference type="Gene3D" id="3.55.40.10">
    <property type="entry name" value="minor pseudopilin epsh domain"/>
    <property type="match status" value="1"/>
</dbReference>
<keyword evidence="5" id="KW-0997">Cell inner membrane</keyword>
<comment type="subcellular location">
    <subcellularLocation>
        <location evidence="1">Cell inner membrane</location>
        <topology evidence="1">Single-pass membrane protein</topology>
    </subcellularLocation>
</comment>
<name>A0ABV7FRR1_9ALTE</name>
<evidence type="ECO:0000256" key="8">
    <source>
        <dbReference type="ARBA" id="ARBA00023136"/>
    </source>
</evidence>
<evidence type="ECO:0000256" key="2">
    <source>
        <dbReference type="ARBA" id="ARBA00021549"/>
    </source>
</evidence>
<accession>A0ABV7FRR1</accession>
<keyword evidence="4" id="KW-0488">Methylation</keyword>
<dbReference type="RefSeq" id="WP_376920265.1">
    <property type="nucleotide sequence ID" value="NZ_JBHRSW010000017.1"/>
</dbReference>
<dbReference type="InterPro" id="IPR022346">
    <property type="entry name" value="T2SS_GspH"/>
</dbReference>
<evidence type="ECO:0000256" key="7">
    <source>
        <dbReference type="ARBA" id="ARBA00022989"/>
    </source>
</evidence>
<dbReference type="Pfam" id="PF12019">
    <property type="entry name" value="GspH"/>
    <property type="match status" value="1"/>
</dbReference>
<comment type="caution">
    <text evidence="14">The sequence shown here is derived from an EMBL/GenBank/DDBJ whole genome shotgun (WGS) entry which is preliminary data.</text>
</comment>
<evidence type="ECO:0000256" key="3">
    <source>
        <dbReference type="ARBA" id="ARBA00022475"/>
    </source>
</evidence>
<gene>
    <name evidence="14" type="ORF">ACFOHL_10895</name>
</gene>